<name>A0ABN9UJ46_9DINO</name>
<dbReference type="InterPro" id="IPR041664">
    <property type="entry name" value="AAA_16"/>
</dbReference>
<proteinExistence type="predicted"/>
<dbReference type="Pfam" id="PF13191">
    <property type="entry name" value="AAA_16"/>
    <property type="match status" value="1"/>
</dbReference>
<reference evidence="5" key="1">
    <citation type="submission" date="2023-10" db="EMBL/GenBank/DDBJ databases">
        <authorList>
            <person name="Chen Y."/>
            <person name="Shah S."/>
            <person name="Dougan E. K."/>
            <person name="Thang M."/>
            <person name="Chan C."/>
        </authorList>
    </citation>
    <scope>NUCLEOTIDE SEQUENCE [LARGE SCALE GENOMIC DNA]</scope>
</reference>
<dbReference type="Gene3D" id="3.30.420.10">
    <property type="entry name" value="Ribonuclease H-like superfamily/Ribonuclease H"/>
    <property type="match status" value="1"/>
</dbReference>
<comment type="caution">
    <text evidence="5">The sequence shown here is derived from an EMBL/GenBank/DDBJ whole genome shotgun (WGS) entry which is preliminary data.</text>
</comment>
<evidence type="ECO:0000256" key="2">
    <source>
        <dbReference type="ARBA" id="ARBA00022840"/>
    </source>
</evidence>
<dbReference type="PANTHER" id="PTHR20953">
    <property type="entry name" value="KINASE-RELATED"/>
    <property type="match status" value="1"/>
</dbReference>
<sequence length="774" mass="84907">MLHHVPKKERDLAKNFTDVMLRRFIPFPESFLAPYLTESGTQNTQLERGVVSQIEDQKGQATPDAGQSTFRRLGPPPAAPAFCIFLRRLLDQLSTEIVSGKIDFEVMSDDWSHDSVLGVCATGTLLRSGSIDLLAIAGESMEPFALDVQALSREAPGYELVAIKKVLEDEDVVKVVHDCRALSDVLKHRYGIQLRGVWDTDVSWGMLHGASTEPVSLQRALLKYKPDVARAIAQQQEEQEEELGPLERLRGQLRPAGAAPGGGAPDGALLPQQLAQMAEALRCMAMEMGPSLEDRHVQRFGRECQNRLSEFRDWPGQHPKAFQDSAWRPFEFSGRKLCISGVLVGQASKEEADLQSKAREDLESKELDRLLSLLPEEARKAVVDHMTGLQEPGFLVEVVLGINRPVEVCWWDPKRGKSQAEVECTVSRTQMKSIVEDMRSQGMTFNRQERAGIDGTLHMISATRSEPAGDVVALNMRAGRASERLALLLEDLFAGPGSVLLLGPPGVGKTTLLRALAGRAARPEGPGPLEEERQNSGVPTSRPLSMVEKRVVLVDPAGELAGGGDECHPSVLPAWKYPAYTAGQKDRSEARREGMVSVVENLNPQVVVVDEIGTPGEAKAAKTVGARGVRIIATAHGSSLRDLMGNVELRDLIGGLQEVTLGDSSARARSDHRKVQTERVSKPVFQVLVEVRSDSLVIHHDLALSVDRLLEGTTLFVEERAFQGAAKMTRWRQFLAPSRGSCVRNGSRSNCRTRMRGTANQEKTTISVPTILWC</sequence>
<dbReference type="InterPro" id="IPR027417">
    <property type="entry name" value="P-loop_NTPase"/>
</dbReference>
<dbReference type="SUPFAM" id="SSF53098">
    <property type="entry name" value="Ribonuclease H-like"/>
    <property type="match status" value="1"/>
</dbReference>
<dbReference type="Proteomes" id="UP001189429">
    <property type="component" value="Unassembled WGS sequence"/>
</dbReference>
<evidence type="ECO:0000313" key="5">
    <source>
        <dbReference type="EMBL" id="CAK0859718.1"/>
    </source>
</evidence>
<dbReference type="Gene3D" id="3.40.50.300">
    <property type="entry name" value="P-loop containing nucleotide triphosphate hydrolases"/>
    <property type="match status" value="1"/>
</dbReference>
<evidence type="ECO:0000313" key="6">
    <source>
        <dbReference type="Proteomes" id="UP001189429"/>
    </source>
</evidence>
<dbReference type="SUPFAM" id="SSF52540">
    <property type="entry name" value="P-loop containing nucleoside triphosphate hydrolases"/>
    <property type="match status" value="1"/>
</dbReference>
<keyword evidence="6" id="KW-1185">Reference proteome</keyword>
<evidence type="ECO:0000256" key="1">
    <source>
        <dbReference type="ARBA" id="ARBA00022741"/>
    </source>
</evidence>
<dbReference type="InterPro" id="IPR045735">
    <property type="entry name" value="Spore_III_AA_AAA+_ATPase"/>
</dbReference>
<dbReference type="EMBL" id="CAUYUJ010015928">
    <property type="protein sequence ID" value="CAK0859718.1"/>
    <property type="molecule type" value="Genomic_DNA"/>
</dbReference>
<keyword evidence="2" id="KW-0067">ATP-binding</keyword>
<dbReference type="InterPro" id="IPR003593">
    <property type="entry name" value="AAA+_ATPase"/>
</dbReference>
<accession>A0ABN9UJ46</accession>
<dbReference type="InterPro" id="IPR012337">
    <property type="entry name" value="RNaseH-like_sf"/>
</dbReference>
<evidence type="ECO:0000256" key="3">
    <source>
        <dbReference type="SAM" id="MobiDB-lite"/>
    </source>
</evidence>
<dbReference type="PANTHER" id="PTHR20953:SF3">
    <property type="entry name" value="P-LOOP CONTAINING NUCLEOSIDE TRIPHOSPHATE HYDROLASES SUPERFAMILY PROTEIN"/>
    <property type="match status" value="1"/>
</dbReference>
<dbReference type="Pfam" id="PF19568">
    <property type="entry name" value="Spore_III_AA"/>
    <property type="match status" value="1"/>
</dbReference>
<dbReference type="SMART" id="SM00382">
    <property type="entry name" value="AAA"/>
    <property type="match status" value="1"/>
</dbReference>
<feature type="domain" description="AAA+ ATPase" evidence="4">
    <location>
        <begin position="495"/>
        <end position="663"/>
    </location>
</feature>
<gene>
    <name evidence="5" type="ORF">PCOR1329_LOCUS49008</name>
</gene>
<feature type="region of interest" description="Disordered" evidence="3">
    <location>
        <begin position="520"/>
        <end position="542"/>
    </location>
</feature>
<evidence type="ECO:0000259" key="4">
    <source>
        <dbReference type="SMART" id="SM00382"/>
    </source>
</evidence>
<protein>
    <recommendedName>
        <fullName evidence="4">AAA+ ATPase domain-containing protein</fullName>
    </recommendedName>
</protein>
<keyword evidence="1" id="KW-0547">Nucleotide-binding</keyword>
<dbReference type="InterPro" id="IPR036397">
    <property type="entry name" value="RNaseH_sf"/>
</dbReference>
<dbReference type="CDD" id="cd00009">
    <property type="entry name" value="AAA"/>
    <property type="match status" value="1"/>
</dbReference>
<organism evidence="5 6">
    <name type="scientific">Prorocentrum cordatum</name>
    <dbReference type="NCBI Taxonomy" id="2364126"/>
    <lineage>
        <taxon>Eukaryota</taxon>
        <taxon>Sar</taxon>
        <taxon>Alveolata</taxon>
        <taxon>Dinophyceae</taxon>
        <taxon>Prorocentrales</taxon>
        <taxon>Prorocentraceae</taxon>
        <taxon>Prorocentrum</taxon>
    </lineage>
</organism>